<evidence type="ECO:0000313" key="4">
    <source>
        <dbReference type="EMBL" id="SOB95235.1"/>
    </source>
</evidence>
<dbReference type="Proteomes" id="UP000219111">
    <property type="component" value="Unassembled WGS sequence"/>
</dbReference>
<dbReference type="InterPro" id="IPR003960">
    <property type="entry name" value="ATPase_AAA_CS"/>
</dbReference>
<keyword evidence="1" id="KW-0547">Nucleotide-binding</keyword>
<comment type="similarity">
    <text evidence="1">Belongs to the AAA ATPase family.</text>
</comment>
<proteinExistence type="inferred from homology"/>
<feature type="domain" description="AAA+ ATPase" evidence="3">
    <location>
        <begin position="328"/>
        <end position="466"/>
    </location>
</feature>
<dbReference type="PANTHER" id="PTHR23076:SF97">
    <property type="entry name" value="ATP-DEPENDENT ZINC METALLOPROTEASE YME1L1"/>
    <property type="match status" value="1"/>
</dbReference>
<dbReference type="OrthoDB" id="9809379at2"/>
<evidence type="ECO:0000256" key="2">
    <source>
        <dbReference type="SAM" id="MobiDB-lite"/>
    </source>
</evidence>
<evidence type="ECO:0000256" key="1">
    <source>
        <dbReference type="RuleBase" id="RU003651"/>
    </source>
</evidence>
<feature type="region of interest" description="Disordered" evidence="2">
    <location>
        <begin position="33"/>
        <end position="54"/>
    </location>
</feature>
<dbReference type="SUPFAM" id="SSF140990">
    <property type="entry name" value="FtsH protease domain-like"/>
    <property type="match status" value="1"/>
</dbReference>
<name>A0A285RM94_9RHOB</name>
<dbReference type="GO" id="GO:0006508">
    <property type="term" value="P:proteolysis"/>
    <property type="evidence" value="ECO:0007669"/>
    <property type="project" value="InterPro"/>
</dbReference>
<dbReference type="InterPro" id="IPR027417">
    <property type="entry name" value="P-loop_NTPase"/>
</dbReference>
<dbReference type="Gene3D" id="1.20.58.760">
    <property type="entry name" value="Peptidase M41"/>
    <property type="match status" value="1"/>
</dbReference>
<keyword evidence="5" id="KW-1185">Reference proteome</keyword>
<dbReference type="GO" id="GO:0005524">
    <property type="term" value="F:ATP binding"/>
    <property type="evidence" value="ECO:0007669"/>
    <property type="project" value="UniProtKB-KW"/>
</dbReference>
<protein>
    <submittedName>
        <fullName evidence="4">Peptidase M41-like protein</fullName>
    </submittedName>
</protein>
<dbReference type="GO" id="GO:0004222">
    <property type="term" value="F:metalloendopeptidase activity"/>
    <property type="evidence" value="ECO:0007669"/>
    <property type="project" value="InterPro"/>
</dbReference>
<dbReference type="AlphaFoldDB" id="A0A285RM94"/>
<dbReference type="SUPFAM" id="SSF52540">
    <property type="entry name" value="P-loop containing nucleoside triphosphate hydrolases"/>
    <property type="match status" value="1"/>
</dbReference>
<dbReference type="RefSeq" id="WP_097068820.1">
    <property type="nucleotide sequence ID" value="NZ_OBMT01000001.1"/>
</dbReference>
<reference evidence="5" key="1">
    <citation type="submission" date="2017-08" db="EMBL/GenBank/DDBJ databases">
        <authorList>
            <person name="Varghese N."/>
            <person name="Submissions S."/>
        </authorList>
    </citation>
    <scope>NUCLEOTIDE SEQUENCE [LARGE SCALE GENOMIC DNA]</scope>
    <source>
        <strain evidence="5">JA276</strain>
    </source>
</reference>
<organism evidence="4 5">
    <name type="scientific">Rhodobacter maris</name>
    <dbReference type="NCBI Taxonomy" id="446682"/>
    <lineage>
        <taxon>Bacteria</taxon>
        <taxon>Pseudomonadati</taxon>
        <taxon>Pseudomonadota</taxon>
        <taxon>Alphaproteobacteria</taxon>
        <taxon>Rhodobacterales</taxon>
        <taxon>Rhodobacter group</taxon>
        <taxon>Rhodobacter</taxon>
    </lineage>
</organism>
<dbReference type="Gene3D" id="1.10.8.60">
    <property type="match status" value="1"/>
</dbReference>
<dbReference type="GO" id="GO:0016887">
    <property type="term" value="F:ATP hydrolysis activity"/>
    <property type="evidence" value="ECO:0007669"/>
    <property type="project" value="InterPro"/>
</dbReference>
<evidence type="ECO:0000259" key="3">
    <source>
        <dbReference type="SMART" id="SM00382"/>
    </source>
</evidence>
<accession>A0A285RM94</accession>
<dbReference type="PANTHER" id="PTHR23076">
    <property type="entry name" value="METALLOPROTEASE M41 FTSH"/>
    <property type="match status" value="1"/>
</dbReference>
<dbReference type="InterPro" id="IPR003593">
    <property type="entry name" value="AAA+_ATPase"/>
</dbReference>
<evidence type="ECO:0000313" key="5">
    <source>
        <dbReference type="Proteomes" id="UP000219111"/>
    </source>
</evidence>
<dbReference type="InterPro" id="IPR003959">
    <property type="entry name" value="ATPase_AAA_core"/>
</dbReference>
<gene>
    <name evidence="4" type="ORF">SAMN05877831_101859</name>
</gene>
<dbReference type="PROSITE" id="PS00674">
    <property type="entry name" value="AAA"/>
    <property type="match status" value="1"/>
</dbReference>
<dbReference type="GO" id="GO:0030163">
    <property type="term" value="P:protein catabolic process"/>
    <property type="evidence" value="ECO:0007669"/>
    <property type="project" value="TreeGrafter"/>
</dbReference>
<feature type="compositionally biased region" description="Acidic residues" evidence="2">
    <location>
        <begin position="33"/>
        <end position="42"/>
    </location>
</feature>
<dbReference type="SMART" id="SM00382">
    <property type="entry name" value="AAA"/>
    <property type="match status" value="1"/>
</dbReference>
<dbReference type="GO" id="GO:0005886">
    <property type="term" value="C:plasma membrane"/>
    <property type="evidence" value="ECO:0007669"/>
    <property type="project" value="TreeGrafter"/>
</dbReference>
<dbReference type="InterPro" id="IPR037219">
    <property type="entry name" value="Peptidase_M41-like"/>
</dbReference>
<dbReference type="CDD" id="cd19481">
    <property type="entry name" value="RecA-like_protease"/>
    <property type="match status" value="1"/>
</dbReference>
<sequence length="737" mass="79863">MSTNQTCQPVVTQKIVGFLTAFLSLDAAIDDDFPDLPPEDPDFPALAGRPKPDRSDASLLELMRRGIEDAEREIAIREAEEAGPQLRRPHRSEATTLIALASLAMALPEDSQLGSISAPGTITLVMPPAGFEGVTEKALSRQILRHLRARAGIRPDEADPKIQICAPDMAMHPKDRASEMRIFRSKLRPLLEQGASVLIVSPDREVIDGDLADLCHLILQLPRPTPEAVTESMRLTHPEDFDEMEVHALLPSRADLARLSALSINAAFFGASSHEVVRSLARNGISVPGSGPLLLEDMHGQPDAVRLMRQMVADLAQWQAGQLDWSEVTASALLYGPPGTGKTTMARALAGTAGVPLISTSYAECQKMGHQGDMLAELSARVREAIRKAPSVFLIDEIDSFTVRTGTDRNASYMRGVTNGLLRELTRLAQTPGVIVLAATNHPGDVDPAVVRSGRLDAKVAMELPSLHGISAQLEAGLARLQPSPLISDRERSRLARQLLGSSGADIAALLRSAAGMARETGGSVTIEQLHSAADKLAPRLDPALDERMAIHEAGHVLAGYLLRRPMPISVRLTSQGGSVISPRTQYHTLETASAELTVLLAGRMAEILVYGDVSSGAGEGGQSDLALATRVALKIDRQWHLSDDGLTWFDIDSTPSLLTDQRLRERVEGRLRAAETEATHLLSQHIKYIHRLARVLLRERELDTGWIHKILRGIEYEDVPATGAEVIPFPNFSGEE</sequence>
<keyword evidence="1" id="KW-0067">ATP-binding</keyword>
<dbReference type="Gene3D" id="3.40.50.300">
    <property type="entry name" value="P-loop containing nucleotide triphosphate hydrolases"/>
    <property type="match status" value="1"/>
</dbReference>
<dbReference type="InterPro" id="IPR000642">
    <property type="entry name" value="Peptidase_M41"/>
</dbReference>
<dbReference type="Pfam" id="PF01434">
    <property type="entry name" value="Peptidase_M41"/>
    <property type="match status" value="1"/>
</dbReference>
<dbReference type="EMBL" id="OBMT01000001">
    <property type="protein sequence ID" value="SOB95235.1"/>
    <property type="molecule type" value="Genomic_DNA"/>
</dbReference>
<dbReference type="Pfam" id="PF00004">
    <property type="entry name" value="AAA"/>
    <property type="match status" value="1"/>
</dbReference>
<dbReference type="GO" id="GO:0004176">
    <property type="term" value="F:ATP-dependent peptidase activity"/>
    <property type="evidence" value="ECO:0007669"/>
    <property type="project" value="InterPro"/>
</dbReference>